<feature type="non-terminal residue" evidence="1">
    <location>
        <position position="1"/>
    </location>
</feature>
<dbReference type="AlphaFoldDB" id="A0A392RM55"/>
<evidence type="ECO:0000313" key="2">
    <source>
        <dbReference type="Proteomes" id="UP000265520"/>
    </source>
</evidence>
<evidence type="ECO:0000313" key="1">
    <source>
        <dbReference type="EMBL" id="MCI37703.1"/>
    </source>
</evidence>
<dbReference type="EMBL" id="LXQA010247441">
    <property type="protein sequence ID" value="MCI37703.1"/>
    <property type="molecule type" value="Genomic_DNA"/>
</dbReference>
<sequence length="26" mass="2706">VVNETGVWCLCLTRVPGVCVGVSVSE</sequence>
<organism evidence="1 2">
    <name type="scientific">Trifolium medium</name>
    <dbReference type="NCBI Taxonomy" id="97028"/>
    <lineage>
        <taxon>Eukaryota</taxon>
        <taxon>Viridiplantae</taxon>
        <taxon>Streptophyta</taxon>
        <taxon>Embryophyta</taxon>
        <taxon>Tracheophyta</taxon>
        <taxon>Spermatophyta</taxon>
        <taxon>Magnoliopsida</taxon>
        <taxon>eudicotyledons</taxon>
        <taxon>Gunneridae</taxon>
        <taxon>Pentapetalae</taxon>
        <taxon>rosids</taxon>
        <taxon>fabids</taxon>
        <taxon>Fabales</taxon>
        <taxon>Fabaceae</taxon>
        <taxon>Papilionoideae</taxon>
        <taxon>50 kb inversion clade</taxon>
        <taxon>NPAAA clade</taxon>
        <taxon>Hologalegina</taxon>
        <taxon>IRL clade</taxon>
        <taxon>Trifolieae</taxon>
        <taxon>Trifolium</taxon>
    </lineage>
</organism>
<accession>A0A392RM55</accession>
<reference evidence="1 2" key="1">
    <citation type="journal article" date="2018" name="Front. Plant Sci.">
        <title>Red Clover (Trifolium pratense) and Zigzag Clover (T. medium) - A Picture of Genomic Similarities and Differences.</title>
        <authorList>
            <person name="Dluhosova J."/>
            <person name="Istvanek J."/>
            <person name="Nedelnik J."/>
            <person name="Repkova J."/>
        </authorList>
    </citation>
    <scope>NUCLEOTIDE SEQUENCE [LARGE SCALE GENOMIC DNA]</scope>
    <source>
        <strain evidence="2">cv. 10/8</strain>
        <tissue evidence="1">Leaf</tissue>
    </source>
</reference>
<protein>
    <submittedName>
        <fullName evidence="1">Uncharacterized protein</fullName>
    </submittedName>
</protein>
<name>A0A392RM55_9FABA</name>
<comment type="caution">
    <text evidence="1">The sequence shown here is derived from an EMBL/GenBank/DDBJ whole genome shotgun (WGS) entry which is preliminary data.</text>
</comment>
<dbReference type="Proteomes" id="UP000265520">
    <property type="component" value="Unassembled WGS sequence"/>
</dbReference>
<proteinExistence type="predicted"/>
<keyword evidence="2" id="KW-1185">Reference proteome</keyword>